<sequence length="309" mass="34537">MIKGGKASPIFKFAEKCKSILASNWQGNLNTIKADAEDSKEEIYSSNVKYFVKKGKPYIWVPENDLHNVNTIIDDRGSFSVSSPFPGPLANLFRSIKRLPVRVALTGEVVCLNDDKANLVAESLEESLLAEQRAVSESSYAVSAILSSYYLGSTSRSANLQELLQGNDHYSVYKFNPSSCMYIESNGAVHEVKLEDIEKSKPDPLSPFSMSLIDGINQSETMRRALVLFCITFLKENAKDAFLVSVDRKGFDVLGKVLGPVNDDGSREYQWKELRFTLEEEAHDVETFCRQLLEMEEEALKNISSFSGI</sequence>
<reference evidence="1 2" key="1">
    <citation type="submission" date="2024-12" db="EMBL/GenBank/DDBJ databases">
        <title>The unique morphological basis and parallel evolutionary history of personate flowers in Penstemon.</title>
        <authorList>
            <person name="Depatie T.H."/>
            <person name="Wessinger C.A."/>
        </authorList>
    </citation>
    <scope>NUCLEOTIDE SEQUENCE [LARGE SCALE GENOMIC DNA]</scope>
    <source>
        <strain evidence="1">WTNN_2</strain>
        <tissue evidence="1">Leaf</tissue>
    </source>
</reference>
<dbReference type="InterPro" id="IPR012349">
    <property type="entry name" value="Split_barrel_FMN-bd"/>
</dbReference>
<dbReference type="EMBL" id="JBJXBP010000003">
    <property type="protein sequence ID" value="KAL3838234.1"/>
    <property type="molecule type" value="Genomic_DNA"/>
</dbReference>
<dbReference type="InterPro" id="IPR037119">
    <property type="entry name" value="Haem_oxidase_HugZ-like_sf"/>
</dbReference>
<evidence type="ECO:0008006" key="3">
    <source>
        <dbReference type="Google" id="ProtNLM"/>
    </source>
</evidence>
<dbReference type="Proteomes" id="UP001634393">
    <property type="component" value="Unassembled WGS sequence"/>
</dbReference>
<proteinExistence type="predicted"/>
<dbReference type="SUPFAM" id="SSF50475">
    <property type="entry name" value="FMN-binding split barrel"/>
    <property type="match status" value="1"/>
</dbReference>
<accession>A0ABD3TMF6</accession>
<gene>
    <name evidence="1" type="ORF">ACJIZ3_022825</name>
</gene>
<dbReference type="Gene3D" id="2.30.110.10">
    <property type="entry name" value="Electron Transport, Fmn-binding Protein, Chain A"/>
    <property type="match status" value="1"/>
</dbReference>
<evidence type="ECO:0000313" key="1">
    <source>
        <dbReference type="EMBL" id="KAL3838234.1"/>
    </source>
</evidence>
<name>A0ABD3TMF6_9LAMI</name>
<protein>
    <recommendedName>
        <fullName evidence="3">DUF2470 domain-containing protein</fullName>
    </recommendedName>
</protein>
<dbReference type="PANTHER" id="PTHR37375">
    <property type="entry name" value="EXPRESSED PROTEIN"/>
    <property type="match status" value="1"/>
</dbReference>
<keyword evidence="2" id="KW-1185">Reference proteome</keyword>
<dbReference type="PANTHER" id="PTHR37375:SF1">
    <property type="entry name" value="DUF2470 DOMAIN-CONTAINING PROTEIN"/>
    <property type="match status" value="1"/>
</dbReference>
<dbReference type="AlphaFoldDB" id="A0ABD3TMF6"/>
<organism evidence="1 2">
    <name type="scientific">Penstemon smallii</name>
    <dbReference type="NCBI Taxonomy" id="265156"/>
    <lineage>
        <taxon>Eukaryota</taxon>
        <taxon>Viridiplantae</taxon>
        <taxon>Streptophyta</taxon>
        <taxon>Embryophyta</taxon>
        <taxon>Tracheophyta</taxon>
        <taxon>Spermatophyta</taxon>
        <taxon>Magnoliopsida</taxon>
        <taxon>eudicotyledons</taxon>
        <taxon>Gunneridae</taxon>
        <taxon>Pentapetalae</taxon>
        <taxon>asterids</taxon>
        <taxon>lamiids</taxon>
        <taxon>Lamiales</taxon>
        <taxon>Plantaginaceae</taxon>
        <taxon>Cheloneae</taxon>
        <taxon>Penstemon</taxon>
    </lineage>
</organism>
<evidence type="ECO:0000313" key="2">
    <source>
        <dbReference type="Proteomes" id="UP001634393"/>
    </source>
</evidence>
<dbReference type="Gene3D" id="3.20.180.10">
    <property type="entry name" value="PNP-oxidase-like"/>
    <property type="match status" value="1"/>
</dbReference>
<comment type="caution">
    <text evidence="1">The sequence shown here is derived from an EMBL/GenBank/DDBJ whole genome shotgun (WGS) entry which is preliminary data.</text>
</comment>